<dbReference type="AlphaFoldDB" id="A0A7I3ZAZ4"/>
<dbReference type="EnsemblPlants" id="Pp3c19_1330V3.2">
    <property type="protein sequence ID" value="PAC:32938875.CDS.1"/>
    <property type="gene ID" value="Pp3c19_1330"/>
</dbReference>
<dbReference type="Gramene" id="Pp3c19_1330V3.2">
    <property type="protein sequence ID" value="PAC:32938875.CDS.1"/>
    <property type="gene ID" value="Pp3c19_1330"/>
</dbReference>
<keyword evidence="1" id="KW-1133">Transmembrane helix</keyword>
<feature type="transmembrane region" description="Helical" evidence="1">
    <location>
        <begin position="7"/>
        <end position="24"/>
    </location>
</feature>
<reference evidence="2" key="3">
    <citation type="submission" date="2020-12" db="UniProtKB">
        <authorList>
            <consortium name="EnsemblPlants"/>
        </authorList>
    </citation>
    <scope>IDENTIFICATION</scope>
</reference>
<protein>
    <submittedName>
        <fullName evidence="2">Uncharacterized protein</fullName>
    </submittedName>
</protein>
<organism evidence="2 3">
    <name type="scientific">Physcomitrium patens</name>
    <name type="common">Spreading-leaved earth moss</name>
    <name type="synonym">Physcomitrella patens</name>
    <dbReference type="NCBI Taxonomy" id="3218"/>
    <lineage>
        <taxon>Eukaryota</taxon>
        <taxon>Viridiplantae</taxon>
        <taxon>Streptophyta</taxon>
        <taxon>Embryophyta</taxon>
        <taxon>Bryophyta</taxon>
        <taxon>Bryophytina</taxon>
        <taxon>Bryopsida</taxon>
        <taxon>Funariidae</taxon>
        <taxon>Funariales</taxon>
        <taxon>Funariaceae</taxon>
        <taxon>Physcomitrium</taxon>
    </lineage>
</organism>
<dbReference type="Proteomes" id="UP000006727">
    <property type="component" value="Chromosome 19"/>
</dbReference>
<evidence type="ECO:0000313" key="3">
    <source>
        <dbReference type="Proteomes" id="UP000006727"/>
    </source>
</evidence>
<evidence type="ECO:0000256" key="1">
    <source>
        <dbReference type="SAM" id="Phobius"/>
    </source>
</evidence>
<keyword evidence="1" id="KW-0472">Membrane</keyword>
<name>A0A7I3ZAZ4_PHYPA</name>
<dbReference type="EMBL" id="ABEU02000019">
    <property type="status" value="NOT_ANNOTATED_CDS"/>
    <property type="molecule type" value="Genomic_DNA"/>
</dbReference>
<keyword evidence="1" id="KW-0812">Transmembrane</keyword>
<accession>A0A7I3ZAZ4</accession>
<reference evidence="2 3" key="1">
    <citation type="journal article" date="2008" name="Science">
        <title>The Physcomitrella genome reveals evolutionary insights into the conquest of land by plants.</title>
        <authorList>
            <person name="Rensing S."/>
            <person name="Lang D."/>
            <person name="Zimmer A."/>
            <person name="Terry A."/>
            <person name="Salamov A."/>
            <person name="Shapiro H."/>
            <person name="Nishiyama T."/>
            <person name="Perroud P.-F."/>
            <person name="Lindquist E."/>
            <person name="Kamisugi Y."/>
            <person name="Tanahashi T."/>
            <person name="Sakakibara K."/>
            <person name="Fujita T."/>
            <person name="Oishi K."/>
            <person name="Shin-I T."/>
            <person name="Kuroki Y."/>
            <person name="Toyoda A."/>
            <person name="Suzuki Y."/>
            <person name="Hashimoto A."/>
            <person name="Yamaguchi K."/>
            <person name="Sugano A."/>
            <person name="Kohara Y."/>
            <person name="Fujiyama A."/>
            <person name="Anterola A."/>
            <person name="Aoki S."/>
            <person name="Ashton N."/>
            <person name="Barbazuk W.B."/>
            <person name="Barker E."/>
            <person name="Bennetzen J."/>
            <person name="Bezanilla M."/>
            <person name="Blankenship R."/>
            <person name="Cho S.H."/>
            <person name="Dutcher S."/>
            <person name="Estelle M."/>
            <person name="Fawcett J.A."/>
            <person name="Gundlach H."/>
            <person name="Hanada K."/>
            <person name="Heyl A."/>
            <person name="Hicks K.A."/>
            <person name="Hugh J."/>
            <person name="Lohr M."/>
            <person name="Mayer K."/>
            <person name="Melkozernov A."/>
            <person name="Murata T."/>
            <person name="Nelson D."/>
            <person name="Pils B."/>
            <person name="Prigge M."/>
            <person name="Reiss B."/>
            <person name="Renner T."/>
            <person name="Rombauts S."/>
            <person name="Rushton P."/>
            <person name="Sanderfoot A."/>
            <person name="Schween G."/>
            <person name="Shiu S.-H."/>
            <person name="Stueber K."/>
            <person name="Theodoulou F.L."/>
            <person name="Tu H."/>
            <person name="Van de Peer Y."/>
            <person name="Verrier P.J."/>
            <person name="Waters E."/>
            <person name="Wood A."/>
            <person name="Yang L."/>
            <person name="Cove D."/>
            <person name="Cuming A."/>
            <person name="Hasebe M."/>
            <person name="Lucas S."/>
            <person name="Mishler D.B."/>
            <person name="Reski R."/>
            <person name="Grigoriev I."/>
            <person name="Quatrano R.S."/>
            <person name="Boore J.L."/>
        </authorList>
    </citation>
    <scope>NUCLEOTIDE SEQUENCE [LARGE SCALE GENOMIC DNA]</scope>
    <source>
        <strain evidence="2 3">cv. Gransden 2004</strain>
    </source>
</reference>
<sequence length="103" mass="11577">MGHEGRGIIFIAIFCYCGVGFAIFRTHASARCWFEEPMLPEIQAFSLLMPLPAALSAFRLFLQLSDLGRSMPPLFSREWLLIHVGVLTSTREDVKAFSNLVKS</sequence>
<proteinExistence type="predicted"/>
<feature type="transmembrane region" description="Helical" evidence="1">
    <location>
        <begin position="44"/>
        <end position="62"/>
    </location>
</feature>
<evidence type="ECO:0000313" key="2">
    <source>
        <dbReference type="EnsemblPlants" id="PAC:32938875.CDS.1"/>
    </source>
</evidence>
<keyword evidence="3" id="KW-1185">Reference proteome</keyword>
<dbReference type="InParanoid" id="A0A7I3ZAZ4"/>
<reference evidence="2 3" key="2">
    <citation type="journal article" date="2018" name="Plant J.">
        <title>The Physcomitrella patens chromosome-scale assembly reveals moss genome structure and evolution.</title>
        <authorList>
            <person name="Lang D."/>
            <person name="Ullrich K.K."/>
            <person name="Murat F."/>
            <person name="Fuchs J."/>
            <person name="Jenkins J."/>
            <person name="Haas F.B."/>
            <person name="Piednoel M."/>
            <person name="Gundlach H."/>
            <person name="Van Bel M."/>
            <person name="Meyberg R."/>
            <person name="Vives C."/>
            <person name="Morata J."/>
            <person name="Symeonidi A."/>
            <person name="Hiss M."/>
            <person name="Muchero W."/>
            <person name="Kamisugi Y."/>
            <person name="Saleh O."/>
            <person name="Blanc G."/>
            <person name="Decker E.L."/>
            <person name="van Gessel N."/>
            <person name="Grimwood J."/>
            <person name="Hayes R.D."/>
            <person name="Graham S.W."/>
            <person name="Gunter L.E."/>
            <person name="McDaniel S.F."/>
            <person name="Hoernstein S.N.W."/>
            <person name="Larsson A."/>
            <person name="Li F.W."/>
            <person name="Perroud P.F."/>
            <person name="Phillips J."/>
            <person name="Ranjan P."/>
            <person name="Rokshar D.S."/>
            <person name="Rothfels C.J."/>
            <person name="Schneider L."/>
            <person name="Shu S."/>
            <person name="Stevenson D.W."/>
            <person name="Thummler F."/>
            <person name="Tillich M."/>
            <person name="Villarreal Aguilar J.C."/>
            <person name="Widiez T."/>
            <person name="Wong G.K."/>
            <person name="Wymore A."/>
            <person name="Zhang Y."/>
            <person name="Zimmer A.D."/>
            <person name="Quatrano R.S."/>
            <person name="Mayer K.F.X."/>
            <person name="Goodstein D."/>
            <person name="Casacuberta J.M."/>
            <person name="Vandepoele K."/>
            <person name="Reski R."/>
            <person name="Cuming A.C."/>
            <person name="Tuskan G.A."/>
            <person name="Maumus F."/>
            <person name="Salse J."/>
            <person name="Schmutz J."/>
            <person name="Rensing S.A."/>
        </authorList>
    </citation>
    <scope>NUCLEOTIDE SEQUENCE [LARGE SCALE GENOMIC DNA]</scope>
    <source>
        <strain evidence="2 3">cv. Gransden 2004</strain>
    </source>
</reference>